<accession>A0A978VN51</accession>
<evidence type="ECO:0000313" key="3">
    <source>
        <dbReference type="Proteomes" id="UP000813462"/>
    </source>
</evidence>
<name>A0A978VN51_ZIZJJ</name>
<organism evidence="2 3">
    <name type="scientific">Ziziphus jujuba var. spinosa</name>
    <dbReference type="NCBI Taxonomy" id="714518"/>
    <lineage>
        <taxon>Eukaryota</taxon>
        <taxon>Viridiplantae</taxon>
        <taxon>Streptophyta</taxon>
        <taxon>Embryophyta</taxon>
        <taxon>Tracheophyta</taxon>
        <taxon>Spermatophyta</taxon>
        <taxon>Magnoliopsida</taxon>
        <taxon>eudicotyledons</taxon>
        <taxon>Gunneridae</taxon>
        <taxon>Pentapetalae</taxon>
        <taxon>rosids</taxon>
        <taxon>fabids</taxon>
        <taxon>Rosales</taxon>
        <taxon>Rhamnaceae</taxon>
        <taxon>Paliureae</taxon>
        <taxon>Ziziphus</taxon>
    </lineage>
</organism>
<dbReference type="InterPro" id="IPR025314">
    <property type="entry name" value="DUF4219"/>
</dbReference>
<evidence type="ECO:0000259" key="1">
    <source>
        <dbReference type="Pfam" id="PF13961"/>
    </source>
</evidence>
<dbReference type="AlphaFoldDB" id="A0A978VN51"/>
<comment type="caution">
    <text evidence="2">The sequence shown here is derived from an EMBL/GenBank/DDBJ whole genome shotgun (WGS) entry which is preliminary data.</text>
</comment>
<proteinExistence type="predicted"/>
<sequence length="105" mass="11782">MGVIPIPSSGIVPEVLMNKLENYEQWSIRLRTYLKAQDVWDVIESTPSGAVDDQWKKKNATALLAIHISCGPRAFEDIKDSHDAKQAWDTLALKAKFPIAQGQYI</sequence>
<dbReference type="Pfam" id="PF13961">
    <property type="entry name" value="DUF4219"/>
    <property type="match status" value="1"/>
</dbReference>
<dbReference type="EMBL" id="JAEACU010000003">
    <property type="protein sequence ID" value="KAH7536976.1"/>
    <property type="molecule type" value="Genomic_DNA"/>
</dbReference>
<protein>
    <recommendedName>
        <fullName evidence="1">DUF4219 domain-containing protein</fullName>
    </recommendedName>
</protein>
<feature type="domain" description="DUF4219" evidence="1">
    <location>
        <begin position="21"/>
        <end position="44"/>
    </location>
</feature>
<dbReference type="Proteomes" id="UP000813462">
    <property type="component" value="Unassembled WGS sequence"/>
</dbReference>
<gene>
    <name evidence="2" type="ORF">FEM48_Zijuj03G0043100</name>
</gene>
<reference evidence="2" key="1">
    <citation type="journal article" date="2021" name="Front. Plant Sci.">
        <title>Chromosome-Scale Genome Assembly for Chinese Sour Jujube and Insights Into Its Genome Evolution and Domestication Signature.</title>
        <authorList>
            <person name="Shen L.-Y."/>
            <person name="Luo H."/>
            <person name="Wang X.-L."/>
            <person name="Wang X.-M."/>
            <person name="Qiu X.-J."/>
            <person name="Liu H."/>
            <person name="Zhou S.-S."/>
            <person name="Jia K.-H."/>
            <person name="Nie S."/>
            <person name="Bao Y.-T."/>
            <person name="Zhang R.-G."/>
            <person name="Yun Q.-Z."/>
            <person name="Chai Y.-H."/>
            <person name="Lu J.-Y."/>
            <person name="Li Y."/>
            <person name="Zhao S.-W."/>
            <person name="Mao J.-F."/>
            <person name="Jia S.-G."/>
            <person name="Mao Y.-M."/>
        </authorList>
    </citation>
    <scope>NUCLEOTIDE SEQUENCE</scope>
    <source>
        <strain evidence="2">AT0</strain>
        <tissue evidence="2">Leaf</tissue>
    </source>
</reference>
<evidence type="ECO:0000313" key="2">
    <source>
        <dbReference type="EMBL" id="KAH7536976.1"/>
    </source>
</evidence>